<dbReference type="EC" id="1.1.1.300" evidence="2"/>
<evidence type="ECO:0000313" key="9">
    <source>
        <dbReference type="Proteomes" id="UP001431783"/>
    </source>
</evidence>
<dbReference type="GO" id="GO:0052650">
    <property type="term" value="F:all-trans-retinol dehydrogenase (NADP+) activity"/>
    <property type="evidence" value="ECO:0007669"/>
    <property type="project" value="UniProtKB-EC"/>
</dbReference>
<evidence type="ECO:0000256" key="6">
    <source>
        <dbReference type="ARBA" id="ARBA00050568"/>
    </source>
</evidence>
<dbReference type="InterPro" id="IPR036291">
    <property type="entry name" value="NAD(P)-bd_dom_sf"/>
</dbReference>
<accession>A0AAW1V6Z3</accession>
<proteinExistence type="inferred from homology"/>
<comment type="caution">
    <text evidence="8">The sequence shown here is derived from an EMBL/GenBank/DDBJ whole genome shotgun (WGS) entry which is preliminary data.</text>
</comment>
<evidence type="ECO:0000256" key="3">
    <source>
        <dbReference type="ARBA" id="ARBA00022857"/>
    </source>
</evidence>
<evidence type="ECO:0000313" key="8">
    <source>
        <dbReference type="EMBL" id="KAK9891064.1"/>
    </source>
</evidence>
<evidence type="ECO:0000256" key="5">
    <source>
        <dbReference type="ARBA" id="ARBA00023098"/>
    </source>
</evidence>
<dbReference type="Pfam" id="PF00106">
    <property type="entry name" value="adh_short"/>
    <property type="match status" value="1"/>
</dbReference>
<keyword evidence="4" id="KW-0560">Oxidoreductase</keyword>
<keyword evidence="9" id="KW-1185">Reference proteome</keyword>
<sequence>MGFLKIFRKFPKPLYYGSILASSFGVAVLIKESIGGFKYNPEITIENKVVIITGANTGIGKETAKDLALRGARVYMACRDIKKCEMAREDIVVATKNKYVYCRKCNLASMESIKQFVGQFKKEESRLDILINNAGVMRTPNSKTKDGFEMQLGVNHLGHFLLTNLLLDYLKVSAPSRIINVSSVAYKRGRIHKDDLNSDKNYDKAAAYAQSKLANILFTRELAKRLKDTGVTVNAVHPGIVDTEIIRHMSFFNSWIATIFIKPFVWPFIKSPKQGSFSTIYLACKPELEKVTGKYFSNYEEEDLTPYAKDESVAEWLWAVSEKWTRLNENLQNSRQNMNQMNL</sequence>
<dbReference type="EMBL" id="JARQZJ010000127">
    <property type="protein sequence ID" value="KAK9891064.1"/>
    <property type="molecule type" value="Genomic_DNA"/>
</dbReference>
<keyword evidence="5" id="KW-0443">Lipid metabolism</keyword>
<dbReference type="PRINTS" id="PR00080">
    <property type="entry name" value="SDRFAMILY"/>
</dbReference>
<dbReference type="Gene3D" id="3.40.50.720">
    <property type="entry name" value="NAD(P)-binding Rossmann-like Domain"/>
    <property type="match status" value="1"/>
</dbReference>
<dbReference type="PANTHER" id="PTHR43157:SF31">
    <property type="entry name" value="PHOSPHATIDYLINOSITOL-GLYCAN BIOSYNTHESIS CLASS F PROTEIN"/>
    <property type="match status" value="1"/>
</dbReference>
<evidence type="ECO:0000256" key="1">
    <source>
        <dbReference type="ARBA" id="ARBA00004891"/>
    </source>
</evidence>
<organism evidence="8 9">
    <name type="scientific">Henosepilachna vigintioctopunctata</name>
    <dbReference type="NCBI Taxonomy" id="420089"/>
    <lineage>
        <taxon>Eukaryota</taxon>
        <taxon>Metazoa</taxon>
        <taxon>Ecdysozoa</taxon>
        <taxon>Arthropoda</taxon>
        <taxon>Hexapoda</taxon>
        <taxon>Insecta</taxon>
        <taxon>Pterygota</taxon>
        <taxon>Neoptera</taxon>
        <taxon>Endopterygota</taxon>
        <taxon>Coleoptera</taxon>
        <taxon>Polyphaga</taxon>
        <taxon>Cucujiformia</taxon>
        <taxon>Coccinelloidea</taxon>
        <taxon>Coccinellidae</taxon>
        <taxon>Epilachninae</taxon>
        <taxon>Epilachnini</taxon>
        <taxon>Henosepilachna</taxon>
    </lineage>
</organism>
<dbReference type="FunFam" id="3.40.50.720:FF:000145">
    <property type="entry name" value="Retinol dehydrogenase 12"/>
    <property type="match status" value="1"/>
</dbReference>
<evidence type="ECO:0000256" key="4">
    <source>
        <dbReference type="ARBA" id="ARBA00023002"/>
    </source>
</evidence>
<name>A0AAW1V6Z3_9CUCU</name>
<dbReference type="PRINTS" id="PR00081">
    <property type="entry name" value="GDHRDH"/>
</dbReference>
<keyword evidence="3" id="KW-0521">NADP</keyword>
<dbReference type="AlphaFoldDB" id="A0AAW1V6Z3"/>
<evidence type="ECO:0000256" key="2">
    <source>
        <dbReference type="ARBA" id="ARBA00012852"/>
    </source>
</evidence>
<dbReference type="SUPFAM" id="SSF51735">
    <property type="entry name" value="NAD(P)-binding Rossmann-fold domains"/>
    <property type="match status" value="1"/>
</dbReference>
<comment type="pathway">
    <text evidence="1">Cofactor metabolism; retinol metabolism.</text>
</comment>
<gene>
    <name evidence="8" type="ORF">WA026_013390</name>
</gene>
<dbReference type="InterPro" id="IPR002347">
    <property type="entry name" value="SDR_fam"/>
</dbReference>
<dbReference type="Proteomes" id="UP001431783">
    <property type="component" value="Unassembled WGS sequence"/>
</dbReference>
<protein>
    <recommendedName>
        <fullName evidence="2">NADP-retinol dehydrogenase</fullName>
        <ecNumber evidence="2">1.1.1.300</ecNumber>
    </recommendedName>
</protein>
<comment type="catalytic activity">
    <reaction evidence="6">
        <text>all-trans-retinol + NADP(+) = all-trans-retinal + NADPH + H(+)</text>
        <dbReference type="Rhea" id="RHEA:25033"/>
        <dbReference type="ChEBI" id="CHEBI:15378"/>
        <dbReference type="ChEBI" id="CHEBI:17336"/>
        <dbReference type="ChEBI" id="CHEBI:17898"/>
        <dbReference type="ChEBI" id="CHEBI:57783"/>
        <dbReference type="ChEBI" id="CHEBI:58349"/>
        <dbReference type="EC" id="1.1.1.300"/>
    </reaction>
</comment>
<comment type="similarity">
    <text evidence="7">Belongs to the short-chain dehydrogenases/reductases (SDR) family.</text>
</comment>
<evidence type="ECO:0000256" key="7">
    <source>
        <dbReference type="RuleBase" id="RU000363"/>
    </source>
</evidence>
<reference evidence="8 9" key="1">
    <citation type="submission" date="2023-03" db="EMBL/GenBank/DDBJ databases">
        <title>Genome insight into feeding habits of ladybird beetles.</title>
        <authorList>
            <person name="Li H.-S."/>
            <person name="Huang Y.-H."/>
            <person name="Pang H."/>
        </authorList>
    </citation>
    <scope>NUCLEOTIDE SEQUENCE [LARGE SCALE GENOMIC DNA]</scope>
    <source>
        <strain evidence="8">SYSU_2023b</strain>
        <tissue evidence="8">Whole body</tissue>
    </source>
</reference>
<dbReference type="PANTHER" id="PTHR43157">
    <property type="entry name" value="PHOSPHATIDYLINOSITOL-GLYCAN BIOSYNTHESIS CLASS F PROTEIN-RELATED"/>
    <property type="match status" value="1"/>
</dbReference>